<dbReference type="SMART" id="SM00530">
    <property type="entry name" value="HTH_XRE"/>
    <property type="match status" value="1"/>
</dbReference>
<dbReference type="Gene3D" id="1.10.260.40">
    <property type="entry name" value="lambda repressor-like DNA-binding domains"/>
    <property type="match status" value="1"/>
</dbReference>
<dbReference type="InterPro" id="IPR001387">
    <property type="entry name" value="Cro/C1-type_HTH"/>
</dbReference>
<dbReference type="EMBL" id="CP014844">
    <property type="protein sequence ID" value="AMR79472.1"/>
    <property type="molecule type" value="Genomic_DNA"/>
</dbReference>
<dbReference type="GO" id="GO:0003677">
    <property type="term" value="F:DNA binding"/>
    <property type="evidence" value="ECO:0007669"/>
    <property type="project" value="InterPro"/>
</dbReference>
<feature type="domain" description="HTH cro/C1-type" evidence="1">
    <location>
        <begin position="20"/>
        <end position="75"/>
    </location>
</feature>
<dbReference type="STRING" id="1796606.A2G96_17940"/>
<evidence type="ECO:0000313" key="3">
    <source>
        <dbReference type="Proteomes" id="UP000075238"/>
    </source>
</evidence>
<proteinExistence type="predicted"/>
<dbReference type="RefSeq" id="WP_062801437.1">
    <property type="nucleotide sequence ID" value="NZ_CP014844.1"/>
</dbReference>
<sequence length="125" mass="14199">MTVKLDSSNAVLRGRFGAWIKERREALGYTQLEMSSKVNYAYAAMVSQIERGASALPPHDLRLWAEVLEVKPDEFAMTYLYYCQPFIYQCLTGKDPYVAERLPKAPKTVMSAPGRPSVRRARDAH</sequence>
<dbReference type="CDD" id="cd00093">
    <property type="entry name" value="HTH_XRE"/>
    <property type="match status" value="1"/>
</dbReference>
<dbReference type="Pfam" id="PF01381">
    <property type="entry name" value="HTH_3"/>
    <property type="match status" value="1"/>
</dbReference>
<accession>A0A142JN10</accession>
<keyword evidence="3" id="KW-1185">Reference proteome</keyword>
<protein>
    <recommendedName>
        <fullName evidence="1">HTH cro/C1-type domain-containing protein</fullName>
    </recommendedName>
</protein>
<dbReference type="OrthoDB" id="9814751at2"/>
<gene>
    <name evidence="2" type="ORF">A2G96_17940</name>
</gene>
<dbReference type="AlphaFoldDB" id="A0A142JN10"/>
<name>A0A142JN10_9BURK</name>
<evidence type="ECO:0000259" key="1">
    <source>
        <dbReference type="PROSITE" id="PS50943"/>
    </source>
</evidence>
<organism evidence="2 3">
    <name type="scientific">Cupriavidus nantongensis</name>
    <dbReference type="NCBI Taxonomy" id="1796606"/>
    <lineage>
        <taxon>Bacteria</taxon>
        <taxon>Pseudomonadati</taxon>
        <taxon>Pseudomonadota</taxon>
        <taxon>Betaproteobacteria</taxon>
        <taxon>Burkholderiales</taxon>
        <taxon>Burkholderiaceae</taxon>
        <taxon>Cupriavidus</taxon>
    </lineage>
</organism>
<reference evidence="2 3" key="1">
    <citation type="submission" date="2016-03" db="EMBL/GenBank/DDBJ databases">
        <title>Complete genome sequence of a novel chlorpyrifos degrading bacterium, Cupriavidus nantongensis sp. X1.</title>
        <authorList>
            <person name="Fang L."/>
        </authorList>
    </citation>
    <scope>NUCLEOTIDE SEQUENCE [LARGE SCALE GENOMIC DNA]</scope>
    <source>
        <strain evidence="2 3">X1</strain>
    </source>
</reference>
<dbReference type="PROSITE" id="PS50943">
    <property type="entry name" value="HTH_CROC1"/>
    <property type="match status" value="1"/>
</dbReference>
<dbReference type="InterPro" id="IPR010982">
    <property type="entry name" value="Lambda_DNA-bd_dom_sf"/>
</dbReference>
<dbReference type="SUPFAM" id="SSF47413">
    <property type="entry name" value="lambda repressor-like DNA-binding domains"/>
    <property type="match status" value="1"/>
</dbReference>
<evidence type="ECO:0000313" key="2">
    <source>
        <dbReference type="EMBL" id="AMR79472.1"/>
    </source>
</evidence>
<dbReference type="KEGG" id="cnan:A2G96_17940"/>
<dbReference type="Proteomes" id="UP000075238">
    <property type="component" value="Chromosome 1"/>
</dbReference>